<dbReference type="AlphaFoldDB" id="A0A9P0ALU2"/>
<evidence type="ECO:0000313" key="3">
    <source>
        <dbReference type="EMBL" id="CAH0396042.1"/>
    </source>
</evidence>
<sequence length="187" mass="21372">MNFYNLLFAIGACCFPTEQIQMFDELPVELVIQILSFLDPKSLSIMSGMNKRLFHICKNNKGLRTTIRRHLRKERKEQLKKMLNPVKVRVIRQETGSTDDAFQNRNARRGVVATRNFEPTVLRRETASPDVVFQRQNNRGGPRVTHTFGPSQVLPSMKRPIAAASKKRSRGGQEKNPGPGLAKRMRI</sequence>
<evidence type="ECO:0000259" key="2">
    <source>
        <dbReference type="PROSITE" id="PS50181"/>
    </source>
</evidence>
<feature type="region of interest" description="Disordered" evidence="1">
    <location>
        <begin position="134"/>
        <end position="187"/>
    </location>
</feature>
<accession>A0A9P0ALU2</accession>
<dbReference type="CDD" id="cd09917">
    <property type="entry name" value="F-box_SF"/>
    <property type="match status" value="1"/>
</dbReference>
<protein>
    <recommendedName>
        <fullName evidence="2">F-box domain-containing protein</fullName>
    </recommendedName>
</protein>
<organism evidence="3 4">
    <name type="scientific">Bemisia tabaci</name>
    <name type="common">Sweetpotato whitefly</name>
    <name type="synonym">Aleurodes tabaci</name>
    <dbReference type="NCBI Taxonomy" id="7038"/>
    <lineage>
        <taxon>Eukaryota</taxon>
        <taxon>Metazoa</taxon>
        <taxon>Ecdysozoa</taxon>
        <taxon>Arthropoda</taxon>
        <taxon>Hexapoda</taxon>
        <taxon>Insecta</taxon>
        <taxon>Pterygota</taxon>
        <taxon>Neoptera</taxon>
        <taxon>Paraneoptera</taxon>
        <taxon>Hemiptera</taxon>
        <taxon>Sternorrhyncha</taxon>
        <taxon>Aleyrodoidea</taxon>
        <taxon>Aleyrodidae</taxon>
        <taxon>Aleyrodinae</taxon>
        <taxon>Bemisia</taxon>
    </lineage>
</organism>
<dbReference type="InterPro" id="IPR001810">
    <property type="entry name" value="F-box_dom"/>
</dbReference>
<dbReference type="Pfam" id="PF12937">
    <property type="entry name" value="F-box-like"/>
    <property type="match status" value="1"/>
</dbReference>
<evidence type="ECO:0000313" key="4">
    <source>
        <dbReference type="Proteomes" id="UP001152759"/>
    </source>
</evidence>
<dbReference type="EMBL" id="OU963870">
    <property type="protein sequence ID" value="CAH0396042.1"/>
    <property type="molecule type" value="Genomic_DNA"/>
</dbReference>
<dbReference type="SMART" id="SM00256">
    <property type="entry name" value="FBOX"/>
    <property type="match status" value="1"/>
</dbReference>
<reference evidence="3" key="1">
    <citation type="submission" date="2021-12" db="EMBL/GenBank/DDBJ databases">
        <authorList>
            <person name="King R."/>
        </authorList>
    </citation>
    <scope>NUCLEOTIDE SEQUENCE</scope>
</reference>
<evidence type="ECO:0000256" key="1">
    <source>
        <dbReference type="SAM" id="MobiDB-lite"/>
    </source>
</evidence>
<dbReference type="SUPFAM" id="SSF81383">
    <property type="entry name" value="F-box domain"/>
    <property type="match status" value="1"/>
</dbReference>
<name>A0A9P0ALU2_BEMTA</name>
<feature type="domain" description="F-box" evidence="2">
    <location>
        <begin position="20"/>
        <end position="66"/>
    </location>
</feature>
<keyword evidence="4" id="KW-1185">Reference proteome</keyword>
<dbReference type="PROSITE" id="PS50181">
    <property type="entry name" value="FBOX"/>
    <property type="match status" value="1"/>
</dbReference>
<dbReference type="Gene3D" id="1.20.1280.50">
    <property type="match status" value="1"/>
</dbReference>
<proteinExistence type="predicted"/>
<dbReference type="Proteomes" id="UP001152759">
    <property type="component" value="Chromosome 9"/>
</dbReference>
<dbReference type="InterPro" id="IPR036047">
    <property type="entry name" value="F-box-like_dom_sf"/>
</dbReference>
<gene>
    <name evidence="3" type="ORF">BEMITA_LOCUS14155</name>
</gene>